<gene>
    <name evidence="2" type="ORF">D0Z07_5873</name>
</gene>
<dbReference type="Pfam" id="PF00561">
    <property type="entry name" value="Abhydrolase_1"/>
    <property type="match status" value="1"/>
</dbReference>
<reference evidence="2" key="1">
    <citation type="submission" date="2019-07" db="EMBL/GenBank/DDBJ databases">
        <title>Hyphodiscus hymeniophilus genome sequencing and assembly.</title>
        <authorList>
            <person name="Kramer G."/>
            <person name="Nodwell J."/>
        </authorList>
    </citation>
    <scope>NUCLEOTIDE SEQUENCE</scope>
    <source>
        <strain evidence="2">ATCC 34498</strain>
    </source>
</reference>
<evidence type="ECO:0000313" key="2">
    <source>
        <dbReference type="EMBL" id="KAG0647982.1"/>
    </source>
</evidence>
<dbReference type="EMBL" id="VNKQ01000011">
    <property type="protein sequence ID" value="KAG0647982.1"/>
    <property type="molecule type" value="Genomic_DNA"/>
</dbReference>
<dbReference type="SUPFAM" id="SSF53474">
    <property type="entry name" value="alpha/beta-Hydrolases"/>
    <property type="match status" value="1"/>
</dbReference>
<protein>
    <recommendedName>
        <fullName evidence="1">AB hydrolase-1 domain-containing protein</fullName>
    </recommendedName>
</protein>
<name>A0A9P7AVZ9_9HELO</name>
<organism evidence="2 3">
    <name type="scientific">Hyphodiscus hymeniophilus</name>
    <dbReference type="NCBI Taxonomy" id="353542"/>
    <lineage>
        <taxon>Eukaryota</taxon>
        <taxon>Fungi</taxon>
        <taxon>Dikarya</taxon>
        <taxon>Ascomycota</taxon>
        <taxon>Pezizomycotina</taxon>
        <taxon>Leotiomycetes</taxon>
        <taxon>Helotiales</taxon>
        <taxon>Hyphodiscaceae</taxon>
        <taxon>Hyphodiscus</taxon>
    </lineage>
</organism>
<accession>A0A9P7AVZ9</accession>
<dbReference type="AlphaFoldDB" id="A0A9P7AVZ9"/>
<dbReference type="Proteomes" id="UP000785200">
    <property type="component" value="Unassembled WGS sequence"/>
</dbReference>
<proteinExistence type="predicted"/>
<dbReference type="OrthoDB" id="294702at2759"/>
<dbReference type="Gene3D" id="3.40.50.1820">
    <property type="entry name" value="alpha/beta hydrolase"/>
    <property type="match status" value="1"/>
</dbReference>
<feature type="domain" description="AB hydrolase-1" evidence="1">
    <location>
        <begin position="68"/>
        <end position="153"/>
    </location>
</feature>
<dbReference type="InterPro" id="IPR029058">
    <property type="entry name" value="AB_hydrolase_fold"/>
</dbReference>
<dbReference type="InterPro" id="IPR000073">
    <property type="entry name" value="AB_hydrolase_1"/>
</dbReference>
<evidence type="ECO:0000313" key="3">
    <source>
        <dbReference type="Proteomes" id="UP000785200"/>
    </source>
</evidence>
<evidence type="ECO:0000259" key="1">
    <source>
        <dbReference type="Pfam" id="PF00561"/>
    </source>
</evidence>
<keyword evidence="3" id="KW-1185">Reference proteome</keyword>
<feature type="non-terminal residue" evidence="2">
    <location>
        <position position="1"/>
    </location>
</feature>
<comment type="caution">
    <text evidence="2">The sequence shown here is derived from an EMBL/GenBank/DDBJ whole genome shotgun (WGS) entry which is preliminary data.</text>
</comment>
<sequence>SNRSHFSSPDKMSSESKEMKAVELISPRKFHRIFTVPAAVKHGPLKVSYSIAGLDLGEGVDVPNILWCGAMFGTRWQAPWIDYAADKANVRIICIDRPGFGASTPVPLQDRLDTFLEIIPLLLAHLGIKYVALSSHSAGTIYAFNLLTQHPELLYPSNPSITFFSPWVHQSHSSVSLLKVASMLPNALLGQWNKVMGFVLHNVQPVLSVSGGASQIVSQPFKNKLKTEKQKEEDERKCMRGYGVSLEIKAELDKAAFRYGFAENSEGLNDEARLCLRSVKGISWGACEDYEECIKALKEAWGKRVEGGGKPLSVSVFLPEEDMMVEDKGMKYFEDVWREENRGNGLKVEVVRWKGTDHDSAPNPSNDAVWKMFELVKGVRTVGSDMEVEAS</sequence>